<accession>A0A4V1IYJ8</accession>
<feature type="non-terminal residue" evidence="2">
    <location>
        <position position="246"/>
    </location>
</feature>
<feature type="compositionally biased region" description="Basic and acidic residues" evidence="1">
    <location>
        <begin position="101"/>
        <end position="121"/>
    </location>
</feature>
<evidence type="ECO:0000313" key="2">
    <source>
        <dbReference type="EMBL" id="RKP14809.1"/>
    </source>
</evidence>
<dbReference type="InterPro" id="IPR027417">
    <property type="entry name" value="P-loop_NTPase"/>
</dbReference>
<reference evidence="3" key="1">
    <citation type="journal article" date="2018" name="Nat. Microbiol.">
        <title>Leveraging single-cell genomics to expand the fungal tree of life.</title>
        <authorList>
            <person name="Ahrendt S.R."/>
            <person name="Quandt C.A."/>
            <person name="Ciobanu D."/>
            <person name="Clum A."/>
            <person name="Salamov A."/>
            <person name="Andreopoulos B."/>
            <person name="Cheng J.F."/>
            <person name="Woyke T."/>
            <person name="Pelin A."/>
            <person name="Henrissat B."/>
            <person name="Reynolds N.K."/>
            <person name="Benny G.L."/>
            <person name="Smith M.E."/>
            <person name="James T.Y."/>
            <person name="Grigoriev I.V."/>
        </authorList>
    </citation>
    <scope>NUCLEOTIDE SEQUENCE [LARGE SCALE GENOMIC DNA]</scope>
</reference>
<organism evidence="2 3">
    <name type="scientific">Piptocephalis cylindrospora</name>
    <dbReference type="NCBI Taxonomy" id="1907219"/>
    <lineage>
        <taxon>Eukaryota</taxon>
        <taxon>Fungi</taxon>
        <taxon>Fungi incertae sedis</taxon>
        <taxon>Zoopagomycota</taxon>
        <taxon>Zoopagomycotina</taxon>
        <taxon>Zoopagomycetes</taxon>
        <taxon>Zoopagales</taxon>
        <taxon>Piptocephalidaceae</taxon>
        <taxon>Piptocephalis</taxon>
    </lineage>
</organism>
<dbReference type="OrthoDB" id="10256233at2759"/>
<keyword evidence="3" id="KW-1185">Reference proteome</keyword>
<feature type="region of interest" description="Disordered" evidence="1">
    <location>
        <begin position="93"/>
        <end position="135"/>
    </location>
</feature>
<gene>
    <name evidence="2" type="ORF">BJ684DRAFT_14893</name>
</gene>
<evidence type="ECO:0000256" key="1">
    <source>
        <dbReference type="SAM" id="MobiDB-lite"/>
    </source>
</evidence>
<evidence type="ECO:0000313" key="3">
    <source>
        <dbReference type="Proteomes" id="UP000267251"/>
    </source>
</evidence>
<sequence>MISWLTSKSATQILQSSGTWGKCGLRTSTLRKPNLSSLTKHLKPDGLKGYQRRARLKEAIRTKTRPVSEQTRGHIPVRFRLGAVVSDVKVAQRTRPGKAKSNGEKVRNTERTGDGNAKGKDSVFFQPGSKGKSMKEMTKEAKGATISSIETNSTLPIVDLPIREALSSTTVSLVQESLPNGSPLRDDPGLLATPIQSSAVPTLLDLGPKGLGRSQDGRHFILAAETGTGKTLAYLLPVGQDEGEIG</sequence>
<name>A0A4V1IYJ8_9FUNG</name>
<dbReference type="Proteomes" id="UP000267251">
    <property type="component" value="Unassembled WGS sequence"/>
</dbReference>
<dbReference type="Gene3D" id="3.40.50.300">
    <property type="entry name" value="P-loop containing nucleotide triphosphate hydrolases"/>
    <property type="match status" value="1"/>
</dbReference>
<dbReference type="SUPFAM" id="SSF52540">
    <property type="entry name" value="P-loop containing nucleoside triphosphate hydrolases"/>
    <property type="match status" value="1"/>
</dbReference>
<dbReference type="EMBL" id="KZ987789">
    <property type="protein sequence ID" value="RKP14809.1"/>
    <property type="molecule type" value="Genomic_DNA"/>
</dbReference>
<protein>
    <submittedName>
        <fullName evidence="2">Uncharacterized protein</fullName>
    </submittedName>
</protein>
<proteinExistence type="predicted"/>
<dbReference type="AlphaFoldDB" id="A0A4V1IYJ8"/>